<dbReference type="InterPro" id="IPR021827">
    <property type="entry name" value="Nup186/Nup192/Nup205"/>
</dbReference>
<evidence type="ECO:0000256" key="2">
    <source>
        <dbReference type="ARBA" id="ARBA00005892"/>
    </source>
</evidence>
<proteinExistence type="inferred from homology"/>
<comment type="similarity">
    <text evidence="2">Belongs to the NUP186/NUP192/NUP205 family.</text>
</comment>
<dbReference type="Pfam" id="PF11894">
    <property type="entry name" value="Nup192"/>
    <property type="match status" value="1"/>
</dbReference>
<dbReference type="Proteomes" id="UP000279307">
    <property type="component" value="Chromosome 2"/>
</dbReference>
<dbReference type="OrthoDB" id="2019644at2759"/>
<dbReference type="PANTHER" id="PTHR31344">
    <property type="entry name" value="NUCLEAR PORE COMPLEX PROTEIN NUP205"/>
    <property type="match status" value="1"/>
</dbReference>
<dbReference type="PANTHER" id="PTHR31344:SF0">
    <property type="entry name" value="NUCLEAR PORE COMPLEX PROTEIN NUP205"/>
    <property type="match status" value="1"/>
</dbReference>
<sequence>MSEDKAAITEDMWTPYKELQSLVEKYIISVPDIQDPQYHELTEALRNHRQNFLTILKNPELVDETLIISDMYDLNEFMALDLLCTAQLQMPHHPGLTRGLTAVLLYYDGRKALTSVLRTLVHTRIGHSWAVDAPVALTRHITDYTNKLQEDGLLNRILSLLEEMDPTKEQDMLQQNRALGGAKHHQMVMKLYNDTRQDLADILYLWSAQSSLPNAILFRLLSILQTRQVESEAGEGGPDKVTLALIMAVLNSLNFSFLHSRENGEELINSMPLIAEREALEELNQKLISTNINWESAGLRGVIQFALAIAIVTIKTTSTQFQSQNITTEDEILVEAALSNKAFHFMAEVLFKNSCIHYEEFYVRYFHTLISDFILLMPVKVKELRSRADESMRLIQAFQQEGIEPPMNLDNHFEYLMLMVAELYKKDPLKLNLAMDYWCHHTDTSHVSAPAYISRLPSRQVALFKFIRLAGEILPAGLFVPYMKMIASLASSPQAARHAFNFFKPNGTSGSATISWDHFFNSLSRYYYNLRQELPPSQDTVYRQRCHPKGIMPQEVKGLEAVLLVVQVIARNDEMSRVAICDHPGWKVLPSLIGLVSCAMPIPLKGVLIRTLASLARSPESSSSVWQSLEAAQILSTIPTTSSYQPRGVQTELEEIESRNEEYPLTRAMLELLDVLTDFPIPRLLGVGQRNPGFDPYLHFIINTVFLRFHTRSYKNPAEKWEVAEACLKIFSKLINQYEPTAEDFVGCKVELQGGESTLVNSAPGYHLMTQLHTASELLHVILYILDEGCHHFDTYDGFTGKKHLENCSLYCLEILDRGLKMQNNYMVQLTVIPSMNKIITGLSRLLLGVNPRTGKPDHMINIVKYVSYNSWLPKQAFIAVSVIHGVTNEPGADSDLLSTFTATSTLATNIRHGFVECLDVDVVLEEDDEMTEQSRLQAGNCKERILLLLMHSITRPAPNLAHYLLGFETTKDIKKTIIQQPGILGFPRTCLHSILGILEQSLDRGRDKITEACYCYLHTLAANSKTSTPVLRFLRTTSNQDFVQRHLSKLPFQGPNRSTELGCMSWLLKIAAIELRVAGGSLQTSLIQRLVGSFNQERDQIVPSQKLLMDLLHYIDFQLYLEPSKSWEFFDPSQIEVVLGRCSTPVALLGGPRLIDIRKLHSLITEELTVTQSSATATQRKLMQQEVKSILAHALKKNQTKVLSYATVKFVEGWCQTTEILFSVATNQQLPATQRQNLLLNLSHDLLQKMTSCEALSEIKTLVSGTVLMLLVNLRNSFVIQSDNELMPSSPSNTTMMKIILSHILQWIINAGASSQKVVTHLYAALLNFLSIVGLEKSEHVSTIDSIYISQLDNSLNRLMPVQERSQRYATIQVINSFGNQLMDILCHNCSGGHDVCKMLALSCLDKILELDCDNAWMIYLASRGYLKHMIDSLLESDNLLRCMLQPEPQTLRPLYLYEAKMAIFCRMASTRFGAESLLENKILLCMSSMCVFDHHPDVHIGFEGGDYSFIPSVGQRYQQIFLPALYLCDALFTTLGTENQSCAVQVCGFLQSHRDTVEMALRNAFSHANVLFLKEVACLTGVISRSANIDMYKLVDEELAKTNIDDYKLENSTGVRELRAHLYRLQKLMLSLLHKFQLQSIPMNHNYQQTDANQQYISCIQIVANIMLYTRNQMQHSCMDQKIRNVLFDPHLTPKPGGRQDKIKDTSGGVHLGMIVEQLVSATNLLHTELPHIDSLIKKAQMVTDMSTTELKKYMSGNEVELDIGKQRLLVEQRLNRWVKDKRQSIKYCSFIIEHALYILWSHLDFYTMQVISRQTQRVHVSSGGVDESMIEWKVSSETLMELKQGLVSTFSDTFVTQLLDTTHSEYATVDRSFIEALIRRIKRLLQFIIIK</sequence>
<name>A0A3L8E0E9_OOCBI</name>
<keyword evidence="4" id="KW-0539">Nucleus</keyword>
<dbReference type="GO" id="GO:0006999">
    <property type="term" value="P:nuclear pore organization"/>
    <property type="evidence" value="ECO:0007669"/>
    <property type="project" value="TreeGrafter"/>
</dbReference>
<evidence type="ECO:0008006" key="6">
    <source>
        <dbReference type="Google" id="ProtNLM"/>
    </source>
</evidence>
<organism evidence="5">
    <name type="scientific">Ooceraea biroi</name>
    <name type="common">Clonal raider ant</name>
    <name type="synonym">Cerapachys biroi</name>
    <dbReference type="NCBI Taxonomy" id="2015173"/>
    <lineage>
        <taxon>Eukaryota</taxon>
        <taxon>Metazoa</taxon>
        <taxon>Ecdysozoa</taxon>
        <taxon>Arthropoda</taxon>
        <taxon>Hexapoda</taxon>
        <taxon>Insecta</taxon>
        <taxon>Pterygota</taxon>
        <taxon>Neoptera</taxon>
        <taxon>Endopterygota</taxon>
        <taxon>Hymenoptera</taxon>
        <taxon>Apocrita</taxon>
        <taxon>Aculeata</taxon>
        <taxon>Formicoidea</taxon>
        <taxon>Formicidae</taxon>
        <taxon>Dorylinae</taxon>
        <taxon>Ooceraea</taxon>
    </lineage>
</organism>
<dbReference type="EMBL" id="QOIP01000002">
    <property type="protein sequence ID" value="RLU26127.1"/>
    <property type="molecule type" value="Genomic_DNA"/>
</dbReference>
<evidence type="ECO:0000313" key="5">
    <source>
        <dbReference type="EMBL" id="RLU26127.1"/>
    </source>
</evidence>
<dbReference type="GO" id="GO:0017056">
    <property type="term" value="F:structural constituent of nuclear pore"/>
    <property type="evidence" value="ECO:0007669"/>
    <property type="project" value="TreeGrafter"/>
</dbReference>
<comment type="caution">
    <text evidence="5">The sequence shown here is derived from an EMBL/GenBank/DDBJ whole genome shotgun (WGS) entry which is preliminary data.</text>
</comment>
<reference evidence="5" key="2">
    <citation type="submission" date="2018-07" db="EMBL/GenBank/DDBJ databases">
        <authorList>
            <person name="Mckenzie S.K."/>
            <person name="Kronauer D.J.C."/>
        </authorList>
    </citation>
    <scope>NUCLEOTIDE SEQUENCE</scope>
    <source>
        <strain evidence="5">Clonal line C1</strain>
    </source>
</reference>
<evidence type="ECO:0000256" key="4">
    <source>
        <dbReference type="ARBA" id="ARBA00023242"/>
    </source>
</evidence>
<accession>A0A3L8E0E9</accession>
<evidence type="ECO:0000256" key="3">
    <source>
        <dbReference type="ARBA" id="ARBA00022448"/>
    </source>
</evidence>
<evidence type="ECO:0000256" key="1">
    <source>
        <dbReference type="ARBA" id="ARBA00004123"/>
    </source>
</evidence>
<keyword evidence="3" id="KW-0813">Transport</keyword>
<protein>
    <recommendedName>
        <fullName evidence="6">Nuclear pore complex protein Nup205</fullName>
    </recommendedName>
</protein>
<gene>
    <name evidence="5" type="ORF">DMN91_002293</name>
</gene>
<reference evidence="5" key="1">
    <citation type="journal article" date="2018" name="Genome Res.">
        <title>The genomic architecture and molecular evolution of ant odorant receptors.</title>
        <authorList>
            <person name="McKenzie S.K."/>
            <person name="Kronauer D.J.C."/>
        </authorList>
    </citation>
    <scope>NUCLEOTIDE SEQUENCE [LARGE SCALE GENOMIC DNA]</scope>
    <source>
        <strain evidence="5">Clonal line C1</strain>
    </source>
</reference>
<dbReference type="GO" id="GO:0044611">
    <property type="term" value="C:nuclear pore inner ring"/>
    <property type="evidence" value="ECO:0007669"/>
    <property type="project" value="TreeGrafter"/>
</dbReference>
<comment type="subcellular location">
    <subcellularLocation>
        <location evidence="1">Nucleus</location>
    </subcellularLocation>
</comment>